<gene>
    <name evidence="1" type="ORF">L2E82_38559</name>
</gene>
<evidence type="ECO:0000313" key="1">
    <source>
        <dbReference type="EMBL" id="KAI3708946.1"/>
    </source>
</evidence>
<evidence type="ECO:0000313" key="2">
    <source>
        <dbReference type="Proteomes" id="UP001055811"/>
    </source>
</evidence>
<keyword evidence="2" id="KW-1185">Reference proteome</keyword>
<reference evidence="2" key="1">
    <citation type="journal article" date="2022" name="Mol. Ecol. Resour.">
        <title>The genomes of chicory, endive, great burdock and yacon provide insights into Asteraceae palaeo-polyploidization history and plant inulin production.</title>
        <authorList>
            <person name="Fan W."/>
            <person name="Wang S."/>
            <person name="Wang H."/>
            <person name="Wang A."/>
            <person name="Jiang F."/>
            <person name="Liu H."/>
            <person name="Zhao H."/>
            <person name="Xu D."/>
            <person name="Zhang Y."/>
        </authorList>
    </citation>
    <scope>NUCLEOTIDE SEQUENCE [LARGE SCALE GENOMIC DNA]</scope>
    <source>
        <strain evidence="2">cv. Punajuju</strain>
    </source>
</reference>
<sequence>MAERKTMDGRKFEDETEGKRNTRSMVRLPRSSLVASEVTGMRRSYGRLSENMERWVQDSTQFERMLNNVWCGDWRLRVNLQDMSVNYPPLHNAPTERNYRPLPVIAPTVYPHAQNRRTFAEAVTDDFGSRASMILVGTSETYDKLMNVKAFKEVKGNSCCKAEPDDSLKRHEPERSHALGNLKVTRDNVPGEENLESVNLEDPLNDNPVGPMKDLGSPNIDQTQWLKSKSIDLNKNPGGSTSGESRTSVRKDNDDLSTPDLSTDSVNKLGSESPLVSLNSTQEIDATVELGEKIGFCFEGKKEQPRMLLQRRGATEHHQ</sequence>
<name>A0ACB9AGS5_CICIN</name>
<proteinExistence type="predicted"/>
<accession>A0ACB9AGS5</accession>
<dbReference type="Proteomes" id="UP001055811">
    <property type="component" value="Linkage Group LG07"/>
</dbReference>
<dbReference type="EMBL" id="CM042015">
    <property type="protein sequence ID" value="KAI3708946.1"/>
    <property type="molecule type" value="Genomic_DNA"/>
</dbReference>
<organism evidence="1 2">
    <name type="scientific">Cichorium intybus</name>
    <name type="common">Chicory</name>
    <dbReference type="NCBI Taxonomy" id="13427"/>
    <lineage>
        <taxon>Eukaryota</taxon>
        <taxon>Viridiplantae</taxon>
        <taxon>Streptophyta</taxon>
        <taxon>Embryophyta</taxon>
        <taxon>Tracheophyta</taxon>
        <taxon>Spermatophyta</taxon>
        <taxon>Magnoliopsida</taxon>
        <taxon>eudicotyledons</taxon>
        <taxon>Gunneridae</taxon>
        <taxon>Pentapetalae</taxon>
        <taxon>asterids</taxon>
        <taxon>campanulids</taxon>
        <taxon>Asterales</taxon>
        <taxon>Asteraceae</taxon>
        <taxon>Cichorioideae</taxon>
        <taxon>Cichorieae</taxon>
        <taxon>Cichoriinae</taxon>
        <taxon>Cichorium</taxon>
    </lineage>
</organism>
<comment type="caution">
    <text evidence="1">The sequence shown here is derived from an EMBL/GenBank/DDBJ whole genome shotgun (WGS) entry which is preliminary data.</text>
</comment>
<reference evidence="1 2" key="2">
    <citation type="journal article" date="2022" name="Mol. Ecol. Resour.">
        <title>The genomes of chicory, endive, great burdock and yacon provide insights into Asteraceae paleo-polyploidization history and plant inulin production.</title>
        <authorList>
            <person name="Fan W."/>
            <person name="Wang S."/>
            <person name="Wang H."/>
            <person name="Wang A."/>
            <person name="Jiang F."/>
            <person name="Liu H."/>
            <person name="Zhao H."/>
            <person name="Xu D."/>
            <person name="Zhang Y."/>
        </authorList>
    </citation>
    <scope>NUCLEOTIDE SEQUENCE [LARGE SCALE GENOMIC DNA]</scope>
    <source>
        <strain evidence="2">cv. Punajuju</strain>
        <tissue evidence="1">Leaves</tissue>
    </source>
</reference>
<protein>
    <submittedName>
        <fullName evidence="1">Uncharacterized protein</fullName>
    </submittedName>
</protein>